<dbReference type="Proteomes" id="UP000046392">
    <property type="component" value="Unplaced"/>
</dbReference>
<name>A0A0N5BRD2_STREA</name>
<evidence type="ECO:0000313" key="3">
    <source>
        <dbReference type="WBParaSite" id="SPAL_0000843300.1"/>
    </source>
</evidence>
<reference evidence="3" key="1">
    <citation type="submission" date="2017-02" db="UniProtKB">
        <authorList>
            <consortium name="WormBaseParasite"/>
        </authorList>
    </citation>
    <scope>IDENTIFICATION</scope>
</reference>
<evidence type="ECO:0000313" key="2">
    <source>
        <dbReference type="Proteomes" id="UP000046392"/>
    </source>
</evidence>
<organism evidence="2 3">
    <name type="scientific">Strongyloides papillosus</name>
    <name type="common">Intestinal threadworm</name>
    <dbReference type="NCBI Taxonomy" id="174720"/>
    <lineage>
        <taxon>Eukaryota</taxon>
        <taxon>Metazoa</taxon>
        <taxon>Ecdysozoa</taxon>
        <taxon>Nematoda</taxon>
        <taxon>Chromadorea</taxon>
        <taxon>Rhabditida</taxon>
        <taxon>Tylenchina</taxon>
        <taxon>Panagrolaimomorpha</taxon>
        <taxon>Strongyloidoidea</taxon>
        <taxon>Strongyloididae</taxon>
        <taxon>Strongyloides</taxon>
    </lineage>
</organism>
<sequence length="373" mass="41920">MSLNNPDIVSTVTVEMVIKPNLSPMEVGDLYLSGLTIAKAVALDPTTLAKDFFKKLMEEYGSEHAGNNFQVFIQNSNLEYYPLDSFFSDMNVGIASICPLLGNVLKAKIFAPLIFFDCIKMMKAIEVYGNLTNYLLSKMDRENGQIPDPVIQVGVANEIKSRPIRQHTMEALSQMHDKITHTIQSNIEGMSEVMSVFPTLVKSRPIRQHTMEALSQMHDKITHTIQSNIEGMSEGVFRMSDKNQSLDLSDVSFSYPGPLKLDELGDRSDVSTACSYNTLPSSPSSMTNEEDQPGTEPQKCKRIVFMKLEVPILEGWYKYHKSQGGISPNSDYLTEYAATLNCATKRSESNKVKPKNVYNWFKRRAAQEKRGKK</sequence>
<dbReference type="AlphaFoldDB" id="A0A0N5BRD2"/>
<evidence type="ECO:0000256" key="1">
    <source>
        <dbReference type="SAM" id="MobiDB-lite"/>
    </source>
</evidence>
<proteinExistence type="predicted"/>
<dbReference type="WBParaSite" id="SPAL_0000843300.1">
    <property type="protein sequence ID" value="SPAL_0000843300.1"/>
    <property type="gene ID" value="SPAL_0000843300"/>
</dbReference>
<keyword evidence="2" id="KW-1185">Reference proteome</keyword>
<feature type="compositionally biased region" description="Polar residues" evidence="1">
    <location>
        <begin position="272"/>
        <end position="287"/>
    </location>
</feature>
<accession>A0A0N5BRD2</accession>
<feature type="region of interest" description="Disordered" evidence="1">
    <location>
        <begin position="272"/>
        <end position="299"/>
    </location>
</feature>
<protein>
    <submittedName>
        <fullName evidence="3">Homeobox domain-containing protein</fullName>
    </submittedName>
</protein>